<sequence>MKKIFLVLFLLPLLVVAQIPNYYNGIDFSLTGDALKAELSNLITNTHTTELPYTSSLTDTWDVLRQTDLNPNNTSEVLLLYGYDDLDAVTKNDSKRDKNLSCHVSSCIGLWNREHVYAKSLATPSLQTDDPGAGTDIHSLRSCDGQMNSSRNNRPYESGSGNAGITNNGNWYPGDEWKGDVARMMMYIYVRYPSQCLATNVGVGSASYSNFGDMPNIFLDWNEQDPVSQYERNRNDVLEGIQGNRNPFIDNPYLATIIWNGPIATDTWAVLSSQDVWFKNVFVYPTLTEDYVYIEAGNKEEFVYYVYNTLGQLIKSGSTDYKINLSNQLEGMYFIKLTLGGAQEKTFRIFVK</sequence>
<feature type="domain" description="Secretion system C-terminal sorting" evidence="6">
    <location>
        <begin position="283"/>
        <end position="343"/>
    </location>
</feature>
<dbReference type="NCBIfam" id="TIGR04183">
    <property type="entry name" value="Por_Secre_tail"/>
    <property type="match status" value="1"/>
</dbReference>
<organism evidence="7 8">
    <name type="scientific">Pseudofulvibacter geojedonensis</name>
    <dbReference type="NCBI Taxonomy" id="1123758"/>
    <lineage>
        <taxon>Bacteria</taxon>
        <taxon>Pseudomonadati</taxon>
        <taxon>Bacteroidota</taxon>
        <taxon>Flavobacteriia</taxon>
        <taxon>Flavobacteriales</taxon>
        <taxon>Flavobacteriaceae</taxon>
        <taxon>Pseudofulvibacter</taxon>
    </lineage>
</organism>
<dbReference type="Proteomes" id="UP001596997">
    <property type="component" value="Unassembled WGS sequence"/>
</dbReference>
<comment type="similarity">
    <text evidence="1">Belongs to the EndA/NucM nuclease family.</text>
</comment>
<dbReference type="InterPro" id="IPR044925">
    <property type="entry name" value="His-Me_finger_sf"/>
</dbReference>
<dbReference type="Pfam" id="PF18962">
    <property type="entry name" value="Por_Secre_tail"/>
    <property type="match status" value="1"/>
</dbReference>
<dbReference type="PANTHER" id="PTHR33607:SF2">
    <property type="entry name" value="ENDONUCLEASE-1"/>
    <property type="match status" value="1"/>
</dbReference>
<keyword evidence="7" id="KW-0255">Endonuclease</keyword>
<keyword evidence="2" id="KW-0540">Nuclease</keyword>
<dbReference type="GO" id="GO:0004519">
    <property type="term" value="F:endonuclease activity"/>
    <property type="evidence" value="ECO:0007669"/>
    <property type="project" value="UniProtKB-KW"/>
</dbReference>
<evidence type="ECO:0000313" key="7">
    <source>
        <dbReference type="EMBL" id="MFD0962725.1"/>
    </source>
</evidence>
<feature type="region of interest" description="Disordered" evidence="5">
    <location>
        <begin position="127"/>
        <end position="165"/>
    </location>
</feature>
<evidence type="ECO:0000256" key="4">
    <source>
        <dbReference type="ARBA" id="ARBA00022801"/>
    </source>
</evidence>
<gene>
    <name evidence="7" type="ORF">ACFQ1O_01755</name>
</gene>
<evidence type="ECO:0000259" key="6">
    <source>
        <dbReference type="Pfam" id="PF18962"/>
    </source>
</evidence>
<evidence type="ECO:0000313" key="8">
    <source>
        <dbReference type="Proteomes" id="UP001596997"/>
    </source>
</evidence>
<dbReference type="Pfam" id="PF04231">
    <property type="entry name" value="Endonuclease_1"/>
    <property type="match status" value="1"/>
</dbReference>
<evidence type="ECO:0000256" key="1">
    <source>
        <dbReference type="ARBA" id="ARBA00006429"/>
    </source>
</evidence>
<evidence type="ECO:0000256" key="5">
    <source>
        <dbReference type="SAM" id="MobiDB-lite"/>
    </source>
</evidence>
<feature type="compositionally biased region" description="Polar residues" evidence="5">
    <location>
        <begin position="145"/>
        <end position="165"/>
    </location>
</feature>
<dbReference type="EMBL" id="JBHTJM010000002">
    <property type="protein sequence ID" value="MFD0962725.1"/>
    <property type="molecule type" value="Genomic_DNA"/>
</dbReference>
<evidence type="ECO:0000256" key="2">
    <source>
        <dbReference type="ARBA" id="ARBA00022722"/>
    </source>
</evidence>
<keyword evidence="4" id="KW-0378">Hydrolase</keyword>
<dbReference type="PANTHER" id="PTHR33607">
    <property type="entry name" value="ENDONUCLEASE-1"/>
    <property type="match status" value="1"/>
</dbReference>
<dbReference type="SUPFAM" id="SSF54060">
    <property type="entry name" value="His-Me finger endonucleases"/>
    <property type="match status" value="1"/>
</dbReference>
<accession>A0ABW3HYV4</accession>
<proteinExistence type="inferred from homology"/>
<comment type="caution">
    <text evidence="7">The sequence shown here is derived from an EMBL/GenBank/DDBJ whole genome shotgun (WGS) entry which is preliminary data.</text>
</comment>
<keyword evidence="3" id="KW-0732">Signal</keyword>
<protein>
    <submittedName>
        <fullName evidence="7">Endonuclease</fullName>
    </submittedName>
</protein>
<dbReference type="InterPro" id="IPR007346">
    <property type="entry name" value="Endonuclease-I"/>
</dbReference>
<keyword evidence="8" id="KW-1185">Reference proteome</keyword>
<dbReference type="InterPro" id="IPR026444">
    <property type="entry name" value="Secre_tail"/>
</dbReference>
<name>A0ABW3HYV4_9FLAO</name>
<dbReference type="RefSeq" id="WP_377712681.1">
    <property type="nucleotide sequence ID" value="NZ_JBHTJM010000002.1"/>
</dbReference>
<evidence type="ECO:0000256" key="3">
    <source>
        <dbReference type="ARBA" id="ARBA00022729"/>
    </source>
</evidence>
<reference evidence="8" key="1">
    <citation type="journal article" date="2019" name="Int. J. Syst. Evol. Microbiol.">
        <title>The Global Catalogue of Microorganisms (GCM) 10K type strain sequencing project: providing services to taxonomists for standard genome sequencing and annotation.</title>
        <authorList>
            <consortium name="The Broad Institute Genomics Platform"/>
            <consortium name="The Broad Institute Genome Sequencing Center for Infectious Disease"/>
            <person name="Wu L."/>
            <person name="Ma J."/>
        </authorList>
    </citation>
    <scope>NUCLEOTIDE SEQUENCE [LARGE SCALE GENOMIC DNA]</scope>
    <source>
        <strain evidence="8">CCUG 62114</strain>
    </source>
</reference>